<reference evidence="2 3" key="1">
    <citation type="submission" date="2016-06" db="EMBL/GenBank/DDBJ databases">
        <authorList>
            <person name="Kjaerup R.B."/>
            <person name="Dalgaard T.S."/>
            <person name="Juul-Madsen H.R."/>
        </authorList>
    </citation>
    <scope>NUCLEOTIDE SEQUENCE [LARGE SCALE GENOMIC DNA]</scope>
    <source>
        <strain evidence="2 3">373-A1</strain>
    </source>
</reference>
<dbReference type="eggNOG" id="COG2334">
    <property type="taxonomic scope" value="Bacteria"/>
</dbReference>
<organism evidence="2 3">
    <name type="scientific">Clostridium paraputrificum</name>
    <dbReference type="NCBI Taxonomy" id="29363"/>
    <lineage>
        <taxon>Bacteria</taxon>
        <taxon>Bacillati</taxon>
        <taxon>Bacillota</taxon>
        <taxon>Clostridia</taxon>
        <taxon>Eubacteriales</taxon>
        <taxon>Clostridiaceae</taxon>
        <taxon>Clostridium</taxon>
    </lineage>
</organism>
<dbReference type="AlphaFoldDB" id="A0A1B8RS56"/>
<dbReference type="EMBL" id="MAPZ01000011">
    <property type="protein sequence ID" value="OBY11655.1"/>
    <property type="molecule type" value="Genomic_DNA"/>
</dbReference>
<dbReference type="PANTHER" id="PTHR21064:SF5">
    <property type="entry name" value="SLR1880 PROTEIN"/>
    <property type="match status" value="1"/>
</dbReference>
<proteinExistence type="predicted"/>
<comment type="caution">
    <text evidence="2">The sequence shown here is derived from an EMBL/GenBank/DDBJ whole genome shotgun (WGS) entry which is preliminary data.</text>
</comment>
<dbReference type="InterPro" id="IPR002575">
    <property type="entry name" value="Aminoglycoside_PTrfase"/>
</dbReference>
<sequence>MKGTYSCKELAEKFKFGGELINSERHICGHINDTHILKFKQSDGTLKKYILQRINTDVFPAVDELMNNIDGVTKHISKKVQEEGGDVTREGLRLVPTVDEKLYYRTEEGDCFRAYHFIEGATTYMMVENPMDFYKCGKALGKFQSQLSDFPADTVYEIIPDFHNTRKRYNDFLEAVKNDPCDRVKGVQAEIDFIMTREKETGVLVDLLNEGKLPLRVTHNDTKYNNIMIDDETGDAICVIDLDTVMPGLSLYDYGDSIRSGATTALEDEADLSKVHFDINLFELFTKGFLESCGETLTETEIEYLPFSAKLITLELSMRFLMDHINGDKYFQIHRPNHNLERARNQLKLVADMEEAINDMKDIVNKYI</sequence>
<accession>A0A1B8RS56</accession>
<keyword evidence="3" id="KW-1185">Reference proteome</keyword>
<evidence type="ECO:0000313" key="2">
    <source>
        <dbReference type="EMBL" id="OBY11655.1"/>
    </source>
</evidence>
<dbReference type="InterPro" id="IPR011009">
    <property type="entry name" value="Kinase-like_dom_sf"/>
</dbReference>
<dbReference type="PANTHER" id="PTHR21064">
    <property type="entry name" value="AMINOGLYCOSIDE PHOSPHOTRANSFERASE DOMAIN-CONTAINING PROTEIN-RELATED"/>
    <property type="match status" value="1"/>
</dbReference>
<dbReference type="RefSeq" id="WP_027097173.1">
    <property type="nucleotide sequence ID" value="NZ_MAPZ01000011.1"/>
</dbReference>
<dbReference type="Pfam" id="PF01636">
    <property type="entry name" value="APH"/>
    <property type="match status" value="1"/>
</dbReference>
<name>A0A1B8RS56_9CLOT</name>
<evidence type="ECO:0000313" key="3">
    <source>
        <dbReference type="Proteomes" id="UP000092714"/>
    </source>
</evidence>
<gene>
    <name evidence="2" type="ORF">CP373A1_04490</name>
</gene>
<dbReference type="SUPFAM" id="SSF56112">
    <property type="entry name" value="Protein kinase-like (PK-like)"/>
    <property type="match status" value="1"/>
</dbReference>
<protein>
    <submittedName>
        <fullName evidence="2">Mucin desulfatase</fullName>
    </submittedName>
</protein>
<dbReference type="GeneID" id="42775007"/>
<dbReference type="OrthoDB" id="526037at2"/>
<feature type="domain" description="Aminoglycoside phosphotransferase" evidence="1">
    <location>
        <begin position="105"/>
        <end position="269"/>
    </location>
</feature>
<dbReference type="Proteomes" id="UP000092714">
    <property type="component" value="Unassembled WGS sequence"/>
</dbReference>
<dbReference type="InterPro" id="IPR050249">
    <property type="entry name" value="Pseudomonas-type_ThrB"/>
</dbReference>
<evidence type="ECO:0000259" key="1">
    <source>
        <dbReference type="Pfam" id="PF01636"/>
    </source>
</evidence>
<dbReference type="Gene3D" id="3.90.1200.10">
    <property type="match status" value="1"/>
</dbReference>